<protein>
    <submittedName>
        <fullName evidence="1">Uncharacterized protein</fullName>
    </submittedName>
</protein>
<gene>
    <name evidence="1" type="ORF">AMECASPLE_039823</name>
</gene>
<dbReference type="Proteomes" id="UP001469553">
    <property type="component" value="Unassembled WGS sequence"/>
</dbReference>
<evidence type="ECO:0000313" key="2">
    <source>
        <dbReference type="Proteomes" id="UP001469553"/>
    </source>
</evidence>
<comment type="caution">
    <text evidence="1">The sequence shown here is derived from an EMBL/GenBank/DDBJ whole genome shotgun (WGS) entry which is preliminary data.</text>
</comment>
<evidence type="ECO:0000313" key="1">
    <source>
        <dbReference type="EMBL" id="MEQ2282366.1"/>
    </source>
</evidence>
<organism evidence="1 2">
    <name type="scientific">Ameca splendens</name>
    <dbReference type="NCBI Taxonomy" id="208324"/>
    <lineage>
        <taxon>Eukaryota</taxon>
        <taxon>Metazoa</taxon>
        <taxon>Chordata</taxon>
        <taxon>Craniata</taxon>
        <taxon>Vertebrata</taxon>
        <taxon>Euteleostomi</taxon>
        <taxon>Actinopterygii</taxon>
        <taxon>Neopterygii</taxon>
        <taxon>Teleostei</taxon>
        <taxon>Neoteleostei</taxon>
        <taxon>Acanthomorphata</taxon>
        <taxon>Ovalentaria</taxon>
        <taxon>Atherinomorphae</taxon>
        <taxon>Cyprinodontiformes</taxon>
        <taxon>Goodeidae</taxon>
        <taxon>Ameca</taxon>
    </lineage>
</organism>
<reference evidence="1 2" key="1">
    <citation type="submission" date="2021-06" db="EMBL/GenBank/DDBJ databases">
        <authorList>
            <person name="Palmer J.M."/>
        </authorList>
    </citation>
    <scope>NUCLEOTIDE SEQUENCE [LARGE SCALE GENOMIC DNA]</scope>
    <source>
        <strain evidence="1 2">AS_MEX2019</strain>
        <tissue evidence="1">Muscle</tissue>
    </source>
</reference>
<dbReference type="EMBL" id="JAHRIP010009199">
    <property type="protein sequence ID" value="MEQ2282366.1"/>
    <property type="molecule type" value="Genomic_DNA"/>
</dbReference>
<name>A0ABV0XLM0_9TELE</name>
<sequence>MLSVEFHEQKSLQLCGGTTQPSFAFSVDPGFMPTSATFCFVLQGRLTCVVSSCPLSLIKGHISYNQNPSSKLERGYFSGNTICLYTLIKCQQGFCSKCYS</sequence>
<keyword evidence="2" id="KW-1185">Reference proteome</keyword>
<proteinExistence type="predicted"/>
<accession>A0ABV0XLM0</accession>